<dbReference type="InterPro" id="IPR012338">
    <property type="entry name" value="Beta-lactam/transpept-like"/>
</dbReference>
<evidence type="ECO:0000256" key="2">
    <source>
        <dbReference type="ARBA" id="ARBA00022801"/>
    </source>
</evidence>
<dbReference type="SUPFAM" id="SSF56601">
    <property type="entry name" value="beta-lactamase/transpeptidase-like"/>
    <property type="match status" value="1"/>
</dbReference>
<keyword evidence="5" id="KW-1185">Reference proteome</keyword>
<evidence type="ECO:0000256" key="1">
    <source>
        <dbReference type="ARBA" id="ARBA00009009"/>
    </source>
</evidence>
<dbReference type="Gene3D" id="3.40.710.10">
    <property type="entry name" value="DD-peptidase/beta-lactamase superfamily"/>
    <property type="match status" value="1"/>
</dbReference>
<accession>A0AAD4GW14</accession>
<feature type="domain" description="Beta-lactamase-related" evidence="3">
    <location>
        <begin position="23"/>
        <end position="377"/>
    </location>
</feature>
<dbReference type="AlphaFoldDB" id="A0AAD4GW14"/>
<dbReference type="InterPro" id="IPR050789">
    <property type="entry name" value="Diverse_Enzym_Activities"/>
</dbReference>
<dbReference type="Pfam" id="PF00144">
    <property type="entry name" value="Beta-lactamase"/>
    <property type="match status" value="1"/>
</dbReference>
<keyword evidence="2" id="KW-0378">Hydrolase</keyword>
<evidence type="ECO:0000313" key="5">
    <source>
        <dbReference type="Proteomes" id="UP001194746"/>
    </source>
</evidence>
<dbReference type="Proteomes" id="UP001194746">
    <property type="component" value="Unassembled WGS sequence"/>
</dbReference>
<sequence length="398" mass="43461">MTSFDEILAASTARGTNIVPGCVLAAVDKTGNKFYSKAAGYDSVLPNSPRINPHGTFWLASCSKLIGTIAALQCVDRGQIKLDEPVERVIPELASLQIIEPVRPGNMTTGDVFTLRPATKKITLRHLLCHTSGISYDMFHPLLMAWRTSRQEEPLMLSGKLVEAYATPLLFEPGDGWTYGGGIDWAGELAARLNELPLEHYCQKYIFGPLNLNSTTFRLGDHPYIKEQLVSTSERAKDGTLKPAARLWPDESQEDCAGGGLYSSSNDYMKILGDLLSDEPTLLTRWTVEGMFQPQLENGSRAVKDLEAATIFGAMTSIRASDGGINWGLGGLYTEKDAGSIRKGSLVWGGLPNLVWFVNREHGLAGLYASQMLPPGDPQSGKLANEFMNHIWRVAGKA</sequence>
<dbReference type="InterPro" id="IPR001466">
    <property type="entry name" value="Beta-lactam-related"/>
</dbReference>
<evidence type="ECO:0000313" key="4">
    <source>
        <dbReference type="EMBL" id="KAF9890053.1"/>
    </source>
</evidence>
<dbReference type="EMBL" id="VCAU01000030">
    <property type="protein sequence ID" value="KAF9890053.1"/>
    <property type="molecule type" value="Genomic_DNA"/>
</dbReference>
<comment type="caution">
    <text evidence="4">The sequence shown here is derived from an EMBL/GenBank/DDBJ whole genome shotgun (WGS) entry which is preliminary data.</text>
</comment>
<proteinExistence type="inferred from homology"/>
<name>A0AAD4GW14_ASPNN</name>
<gene>
    <name evidence="4" type="ORF">FE257_006733</name>
</gene>
<reference evidence="4" key="2">
    <citation type="submission" date="2020-02" db="EMBL/GenBank/DDBJ databases">
        <authorList>
            <person name="Gilchrist C.L.M."/>
            <person name="Chooi Y.-H."/>
        </authorList>
    </citation>
    <scope>NUCLEOTIDE SEQUENCE</scope>
    <source>
        <strain evidence="4">MST-FP2251</strain>
    </source>
</reference>
<comment type="similarity">
    <text evidence="1">Belongs to the class-A beta-lactamase family.</text>
</comment>
<organism evidence="4 5">
    <name type="scientific">Aspergillus nanangensis</name>
    <dbReference type="NCBI Taxonomy" id="2582783"/>
    <lineage>
        <taxon>Eukaryota</taxon>
        <taxon>Fungi</taxon>
        <taxon>Dikarya</taxon>
        <taxon>Ascomycota</taxon>
        <taxon>Pezizomycotina</taxon>
        <taxon>Eurotiomycetes</taxon>
        <taxon>Eurotiomycetidae</taxon>
        <taxon>Eurotiales</taxon>
        <taxon>Aspergillaceae</taxon>
        <taxon>Aspergillus</taxon>
        <taxon>Aspergillus subgen. Circumdati</taxon>
    </lineage>
</organism>
<dbReference type="GO" id="GO:0016787">
    <property type="term" value="F:hydrolase activity"/>
    <property type="evidence" value="ECO:0007669"/>
    <property type="project" value="UniProtKB-KW"/>
</dbReference>
<reference evidence="4" key="1">
    <citation type="journal article" date="2019" name="Beilstein J. Org. Chem.">
        <title>Nanangenines: drimane sesquiterpenoids as the dominant metabolite cohort of a novel Australian fungus, Aspergillus nanangensis.</title>
        <authorList>
            <person name="Lacey H.J."/>
            <person name="Gilchrist C.L.M."/>
            <person name="Crombie A."/>
            <person name="Kalaitzis J.A."/>
            <person name="Vuong D."/>
            <person name="Rutledge P.J."/>
            <person name="Turner P."/>
            <person name="Pitt J.I."/>
            <person name="Lacey E."/>
            <person name="Chooi Y.H."/>
            <person name="Piggott A.M."/>
        </authorList>
    </citation>
    <scope>NUCLEOTIDE SEQUENCE</scope>
    <source>
        <strain evidence="4">MST-FP2251</strain>
    </source>
</reference>
<protein>
    <recommendedName>
        <fullName evidence="3">Beta-lactamase-related domain-containing protein</fullName>
    </recommendedName>
</protein>
<dbReference type="PANTHER" id="PTHR43283:SF17">
    <property type="entry name" value="(LOVD), PUTATIVE (AFU_ORTHOLOGUE AFUA_5G00920)-RELATED"/>
    <property type="match status" value="1"/>
</dbReference>
<evidence type="ECO:0000259" key="3">
    <source>
        <dbReference type="Pfam" id="PF00144"/>
    </source>
</evidence>
<dbReference type="PANTHER" id="PTHR43283">
    <property type="entry name" value="BETA-LACTAMASE-RELATED"/>
    <property type="match status" value="1"/>
</dbReference>